<gene>
    <name evidence="12" type="ORF">HWQ62_00204</name>
</gene>
<evidence type="ECO:0000313" key="12">
    <source>
        <dbReference type="EMBL" id="QOI90341.1"/>
    </source>
</evidence>
<evidence type="ECO:0000256" key="4">
    <source>
        <dbReference type="ARBA" id="ARBA00022660"/>
    </source>
</evidence>
<evidence type="ECO:0000256" key="7">
    <source>
        <dbReference type="ARBA" id="ARBA00022982"/>
    </source>
</evidence>
<dbReference type="GO" id="GO:0016020">
    <property type="term" value="C:membrane"/>
    <property type="evidence" value="ECO:0007669"/>
    <property type="project" value="UniProtKB-SubCell"/>
</dbReference>
<dbReference type="EMBL" id="MT663535">
    <property type="protein sequence ID" value="QOI90341.1"/>
    <property type="molecule type" value="Genomic_DNA"/>
</dbReference>
<keyword evidence="11" id="KW-0472">Membrane</keyword>
<accession>A0A7M3UNR2</accession>
<dbReference type="PANTHER" id="PTHR31803:SF19">
    <property type="entry name" value="UBIQUINOL OXIDASE"/>
    <property type="match status" value="1"/>
</dbReference>
<keyword evidence="9" id="KW-0560">Oxidoreductase</keyword>
<evidence type="ECO:0000256" key="3">
    <source>
        <dbReference type="ARBA" id="ARBA00022448"/>
    </source>
</evidence>
<proteinExistence type="predicted"/>
<evidence type="ECO:0008006" key="13">
    <source>
        <dbReference type="Google" id="ProtNLM"/>
    </source>
</evidence>
<evidence type="ECO:0000256" key="9">
    <source>
        <dbReference type="ARBA" id="ARBA00023002"/>
    </source>
</evidence>
<evidence type="ECO:0000256" key="10">
    <source>
        <dbReference type="ARBA" id="ARBA00023004"/>
    </source>
</evidence>
<name>A0A7M3UNR2_POV01</name>
<keyword evidence="10" id="KW-0408">Iron</keyword>
<keyword evidence="5" id="KW-0812">Transmembrane</keyword>
<reference evidence="12" key="1">
    <citation type="submission" date="2020-06" db="EMBL/GenBank/DDBJ databases">
        <title>Lateral gene transfer of anion-conducting channel rhodopsins between green algae and giant viruses.</title>
        <authorList>
            <person name="Rozenberg A."/>
            <person name="Oppermann J."/>
            <person name="Wietek J."/>
            <person name="Fernandez Lahore R.G."/>
            <person name="Sandaa R.-A."/>
            <person name="Bratbak G."/>
            <person name="Hegemann P."/>
            <person name="Beja O."/>
        </authorList>
    </citation>
    <scope>NUCLEOTIDE SEQUENCE</scope>
    <source>
        <strain evidence="12">01B</strain>
    </source>
</reference>
<dbReference type="GO" id="GO:0046872">
    <property type="term" value="F:metal ion binding"/>
    <property type="evidence" value="ECO:0007669"/>
    <property type="project" value="UniProtKB-KW"/>
</dbReference>
<dbReference type="InterPro" id="IPR038659">
    <property type="entry name" value="AOX_sf"/>
</dbReference>
<keyword evidence="3" id="KW-0813">Transport</keyword>
<organismHost>
    <name type="scientific">Pyramimonas plurioculata</name>
    <dbReference type="NCBI Taxonomy" id="36893"/>
</organismHost>
<evidence type="ECO:0000256" key="5">
    <source>
        <dbReference type="ARBA" id="ARBA00022692"/>
    </source>
</evidence>
<dbReference type="GO" id="GO:0009916">
    <property type="term" value="F:alternative oxidase activity"/>
    <property type="evidence" value="ECO:0007669"/>
    <property type="project" value="InterPro"/>
</dbReference>
<organism evidence="12">
    <name type="scientific">Pyramimonas orientalis virus</name>
    <name type="common">PoV01</name>
    <dbReference type="NCBI Taxonomy" id="455367"/>
    <lineage>
        <taxon>Viruses</taxon>
        <taxon>Varidnaviria</taxon>
        <taxon>Bamfordvirae</taxon>
        <taxon>Nucleocytoviricota</taxon>
        <taxon>Megaviricetes</taxon>
        <taxon>Imitervirales</taxon>
        <taxon>Allomimiviridae</taxon>
        <taxon>Heliosvirus</taxon>
        <taxon>Heliosvirus raunefjordenense</taxon>
    </lineage>
</organism>
<dbReference type="Pfam" id="PF01786">
    <property type="entry name" value="AOX"/>
    <property type="match status" value="1"/>
</dbReference>
<comment type="cofactor">
    <cofactor evidence="1">
        <name>Fe cation</name>
        <dbReference type="ChEBI" id="CHEBI:24875"/>
    </cofactor>
</comment>
<evidence type="ECO:0000256" key="1">
    <source>
        <dbReference type="ARBA" id="ARBA00001962"/>
    </source>
</evidence>
<dbReference type="GO" id="GO:0010230">
    <property type="term" value="P:alternative respiration"/>
    <property type="evidence" value="ECO:0007669"/>
    <property type="project" value="TreeGrafter"/>
</dbReference>
<comment type="subcellular location">
    <subcellularLocation>
        <location evidence="2">Membrane</location>
    </subcellularLocation>
</comment>
<keyword evidence="6" id="KW-0479">Metal-binding</keyword>
<keyword evidence="8" id="KW-1133">Transmembrane helix</keyword>
<sequence length="301" mass="35952">MNHIPIVTTSTRTLCRTRYVQITSQIKDYGYKSNTVEKNNDIIPMSFFQFCYVNIKKEYNQKRYGFLSDPYSNSKSKQESFTILRLRKSLKMLKLDDSNIWKREQNRDAIECPRQILALYYIICHLLDIIYKDKPIDRFWFLESVARMPYFSYIAIIHMYETLGWWELDGSLKKKHYEEEANETSHLRIMESLGGNAKWWNRFLARHGAMAYYGVLLILFMLSPKTAYMSSELLEMHAVDTYTEFYESNESILKNLPPTKEALEYKPGTQNLYDVFKQIRDDEYKHAKQMNYVKQLPNNKQ</sequence>
<evidence type="ECO:0000256" key="8">
    <source>
        <dbReference type="ARBA" id="ARBA00022989"/>
    </source>
</evidence>
<dbReference type="PANTHER" id="PTHR31803">
    <property type="entry name" value="ALTERNATIVE OXIDASE"/>
    <property type="match status" value="1"/>
</dbReference>
<keyword evidence="4" id="KW-0679">Respiratory chain</keyword>
<keyword evidence="7" id="KW-0249">Electron transport</keyword>
<protein>
    <recommendedName>
        <fullName evidence="13">Alternative oxidase</fullName>
    </recommendedName>
</protein>
<evidence type="ECO:0000256" key="2">
    <source>
        <dbReference type="ARBA" id="ARBA00004370"/>
    </source>
</evidence>
<evidence type="ECO:0000256" key="6">
    <source>
        <dbReference type="ARBA" id="ARBA00022723"/>
    </source>
</evidence>
<dbReference type="InterPro" id="IPR002680">
    <property type="entry name" value="AOX"/>
</dbReference>
<dbReference type="Gene3D" id="1.20.1260.140">
    <property type="entry name" value="Alternative oxidase"/>
    <property type="match status" value="1"/>
</dbReference>
<evidence type="ECO:0000256" key="11">
    <source>
        <dbReference type="ARBA" id="ARBA00023136"/>
    </source>
</evidence>